<sequence>MVVEWDLSTPGDGLLLAKLPNSVYALEVDEKRNLLFIGQNNEGVHVIDLKSKKKFGP</sequence>
<evidence type="ECO:0000313" key="1">
    <source>
        <dbReference type="EMBL" id="EPR68729.1"/>
    </source>
</evidence>
<name>S7WPR9_9BACT</name>
<evidence type="ECO:0000313" key="2">
    <source>
        <dbReference type="Proteomes" id="UP000014974"/>
    </source>
</evidence>
<protein>
    <submittedName>
        <fullName evidence="1">WD-40 repeat protein</fullName>
    </submittedName>
</protein>
<dbReference type="SUPFAM" id="SSF50956">
    <property type="entry name" value="Thermostable phytase (3-phytase)"/>
    <property type="match status" value="1"/>
</dbReference>
<organism evidence="1 2">
    <name type="scientific">Cyclobacterium qasimii M12-11B</name>
    <dbReference type="NCBI Taxonomy" id="641524"/>
    <lineage>
        <taxon>Bacteria</taxon>
        <taxon>Pseudomonadati</taxon>
        <taxon>Bacteroidota</taxon>
        <taxon>Cytophagia</taxon>
        <taxon>Cytophagales</taxon>
        <taxon>Cyclobacteriaceae</taxon>
        <taxon>Cyclobacterium</taxon>
    </lineage>
</organism>
<dbReference type="Proteomes" id="UP000014974">
    <property type="component" value="Unassembled WGS sequence"/>
</dbReference>
<accession>S7WPR9</accession>
<gene>
    <name evidence="1" type="ORF">ADICYQ_2115</name>
</gene>
<dbReference type="eggNOG" id="COG2319">
    <property type="taxonomic scope" value="Bacteria"/>
</dbReference>
<dbReference type="STRING" id="641524.ADICYQ_2115"/>
<dbReference type="EMBL" id="ATNM01000091">
    <property type="protein sequence ID" value="EPR68729.1"/>
    <property type="molecule type" value="Genomic_DNA"/>
</dbReference>
<dbReference type="AlphaFoldDB" id="S7WPR9"/>
<comment type="caution">
    <text evidence="1">The sequence shown here is derived from an EMBL/GenBank/DDBJ whole genome shotgun (WGS) entry which is preliminary data.</text>
</comment>
<reference evidence="1 2" key="1">
    <citation type="journal article" date="2013" name="Genome Announc.">
        <title>Draft Genome Sequence of Cyclobacterium qasimii Strain M12-11BT, Isolated from Arctic Marine Sediment.</title>
        <authorList>
            <person name="Shivaji S."/>
            <person name="Ara S."/>
            <person name="Singh A."/>
            <person name="Kumar Pinnaka A."/>
        </authorList>
    </citation>
    <scope>NUCLEOTIDE SEQUENCE [LARGE SCALE GENOMIC DNA]</scope>
    <source>
        <strain evidence="1 2">M12-11B</strain>
    </source>
</reference>
<proteinExistence type="predicted"/>